<keyword evidence="4 6" id="KW-0472">Membrane</keyword>
<reference evidence="8" key="1">
    <citation type="submission" date="2023-02" db="EMBL/GenBank/DDBJ databases">
        <title>Colletotrichum kahawae CIFC_Que2 genome sequencing and assembly.</title>
        <authorList>
            <person name="Baroncelli R."/>
        </authorList>
    </citation>
    <scope>NUCLEOTIDE SEQUENCE</scope>
    <source>
        <strain evidence="8">CIFC_Que2</strain>
    </source>
</reference>
<keyword evidence="3 6" id="KW-1133">Transmembrane helix</keyword>
<evidence type="ECO:0000256" key="2">
    <source>
        <dbReference type="ARBA" id="ARBA00022692"/>
    </source>
</evidence>
<proteinExistence type="inferred from homology"/>
<dbReference type="PANTHER" id="PTHR33048">
    <property type="entry name" value="PTH11-LIKE INTEGRAL MEMBRANE PROTEIN (AFU_ORTHOLOGUE AFUA_5G11245)"/>
    <property type="match status" value="1"/>
</dbReference>
<feature type="transmembrane region" description="Helical" evidence="6">
    <location>
        <begin position="176"/>
        <end position="197"/>
    </location>
</feature>
<comment type="caution">
    <text evidence="8">The sequence shown here is derived from an EMBL/GenBank/DDBJ whole genome shotgun (WGS) entry which is preliminary data.</text>
</comment>
<accession>A0AAD9Y8W9</accession>
<protein>
    <recommendedName>
        <fullName evidence="7">Rhodopsin domain-containing protein</fullName>
    </recommendedName>
</protein>
<sequence>MSFNQAQYRALGINAAFIIFIIFIMGMRMWARLIITRAIGLDDSEFLRRSHHRDDDAESKLPVVMAFGTKPGVDIPAEAWEPMLLSFWVSRLLYAIAMVLVKVALLLFYLRLDDRLLMRWAVHSLTVVVIGMGVGHFVMSVIECSPPEVFWTSKGDRIVYMQQCMSQSKQQAFWDAAGIIVIITGICLWVCPIPMIWNLQLPKRQKWAVSAVFALGIISVVAGCVRFYYVRQLANEPELYQQLAYSLVWYALELYVAIFCGCSSALKVFFKRYFPALLGSSPSRTGYPLDSCGNVGTKTRTSHPLTDLSDRLPGNHTVISSGGRRGRVIRNAGGISTNNSEEAIITKEQGIQTRTEVQVRQEMARTSSL</sequence>
<feature type="transmembrane region" description="Helical" evidence="6">
    <location>
        <begin position="249"/>
        <end position="270"/>
    </location>
</feature>
<dbReference type="InterPro" id="IPR052337">
    <property type="entry name" value="SAT4-like"/>
</dbReference>
<feature type="transmembrane region" description="Helical" evidence="6">
    <location>
        <begin position="92"/>
        <end position="110"/>
    </location>
</feature>
<evidence type="ECO:0000259" key="7">
    <source>
        <dbReference type="Pfam" id="PF20684"/>
    </source>
</evidence>
<keyword evidence="9" id="KW-1185">Reference proteome</keyword>
<feature type="domain" description="Rhodopsin" evidence="7">
    <location>
        <begin position="27"/>
        <end position="272"/>
    </location>
</feature>
<evidence type="ECO:0000256" key="4">
    <source>
        <dbReference type="ARBA" id="ARBA00023136"/>
    </source>
</evidence>
<evidence type="ECO:0000256" key="5">
    <source>
        <dbReference type="ARBA" id="ARBA00038359"/>
    </source>
</evidence>
<comment type="subcellular location">
    <subcellularLocation>
        <location evidence="1">Membrane</location>
        <topology evidence="1">Multi-pass membrane protein</topology>
    </subcellularLocation>
</comment>
<dbReference type="GO" id="GO:0016020">
    <property type="term" value="C:membrane"/>
    <property type="evidence" value="ECO:0007669"/>
    <property type="project" value="UniProtKB-SubCell"/>
</dbReference>
<evidence type="ECO:0000256" key="3">
    <source>
        <dbReference type="ARBA" id="ARBA00022989"/>
    </source>
</evidence>
<feature type="transmembrane region" description="Helical" evidence="6">
    <location>
        <begin position="209"/>
        <end position="229"/>
    </location>
</feature>
<dbReference type="EMBL" id="VYYT01000242">
    <property type="protein sequence ID" value="KAK2753277.1"/>
    <property type="molecule type" value="Genomic_DNA"/>
</dbReference>
<dbReference type="InterPro" id="IPR049326">
    <property type="entry name" value="Rhodopsin_dom_fungi"/>
</dbReference>
<evidence type="ECO:0000313" key="9">
    <source>
        <dbReference type="Proteomes" id="UP001281614"/>
    </source>
</evidence>
<dbReference type="PANTHER" id="PTHR33048:SF129">
    <property type="entry name" value="INTEGRAL MEMBRANE PROTEIN-RELATED"/>
    <property type="match status" value="1"/>
</dbReference>
<evidence type="ECO:0000256" key="6">
    <source>
        <dbReference type="SAM" id="Phobius"/>
    </source>
</evidence>
<gene>
    <name evidence="8" type="ORF">CKAH01_17597</name>
</gene>
<keyword evidence="2 6" id="KW-0812">Transmembrane</keyword>
<evidence type="ECO:0000313" key="8">
    <source>
        <dbReference type="EMBL" id="KAK2753277.1"/>
    </source>
</evidence>
<name>A0AAD9Y8W9_COLKA</name>
<comment type="similarity">
    <text evidence="5">Belongs to the SAT4 family.</text>
</comment>
<organism evidence="8 9">
    <name type="scientific">Colletotrichum kahawae</name>
    <name type="common">Coffee berry disease fungus</name>
    <dbReference type="NCBI Taxonomy" id="34407"/>
    <lineage>
        <taxon>Eukaryota</taxon>
        <taxon>Fungi</taxon>
        <taxon>Dikarya</taxon>
        <taxon>Ascomycota</taxon>
        <taxon>Pezizomycotina</taxon>
        <taxon>Sordariomycetes</taxon>
        <taxon>Hypocreomycetidae</taxon>
        <taxon>Glomerellales</taxon>
        <taxon>Glomerellaceae</taxon>
        <taxon>Colletotrichum</taxon>
        <taxon>Colletotrichum gloeosporioides species complex</taxon>
    </lineage>
</organism>
<dbReference type="Pfam" id="PF20684">
    <property type="entry name" value="Fung_rhodopsin"/>
    <property type="match status" value="1"/>
</dbReference>
<evidence type="ECO:0000256" key="1">
    <source>
        <dbReference type="ARBA" id="ARBA00004141"/>
    </source>
</evidence>
<dbReference type="Proteomes" id="UP001281614">
    <property type="component" value="Unassembled WGS sequence"/>
</dbReference>
<feature type="transmembrane region" description="Helical" evidence="6">
    <location>
        <begin position="12"/>
        <end position="31"/>
    </location>
</feature>
<feature type="transmembrane region" description="Helical" evidence="6">
    <location>
        <begin position="122"/>
        <end position="142"/>
    </location>
</feature>
<dbReference type="AlphaFoldDB" id="A0AAD9Y8W9"/>